<dbReference type="Proteomes" id="UP000761380">
    <property type="component" value="Unassembled WGS sequence"/>
</dbReference>
<name>A0A927WNR5_SELRU</name>
<gene>
    <name evidence="3" type="ORF">E7201_04365</name>
</gene>
<dbReference type="PANTHER" id="PTHR42850">
    <property type="entry name" value="METALLOPHOSPHOESTERASE"/>
    <property type="match status" value="1"/>
</dbReference>
<dbReference type="InterPro" id="IPR024654">
    <property type="entry name" value="Calcineurin-like_PHP_lpxH"/>
</dbReference>
<dbReference type="SUPFAM" id="SSF56300">
    <property type="entry name" value="Metallo-dependent phosphatases"/>
    <property type="match status" value="1"/>
</dbReference>
<evidence type="ECO:0000256" key="1">
    <source>
        <dbReference type="ARBA" id="ARBA00008950"/>
    </source>
</evidence>
<dbReference type="InterPro" id="IPR011152">
    <property type="entry name" value="Pesterase_MJ0912"/>
</dbReference>
<reference evidence="3" key="1">
    <citation type="submission" date="2019-04" db="EMBL/GenBank/DDBJ databases">
        <title>Evolution of Biomass-Degrading Anaerobic Consortia Revealed by Metagenomics.</title>
        <authorList>
            <person name="Peng X."/>
        </authorList>
    </citation>
    <scope>NUCLEOTIDE SEQUENCE</scope>
    <source>
        <strain evidence="3">SIG240</strain>
    </source>
</reference>
<evidence type="ECO:0000313" key="4">
    <source>
        <dbReference type="Proteomes" id="UP000761380"/>
    </source>
</evidence>
<organism evidence="3 4">
    <name type="scientific">Selenomonas ruminantium</name>
    <dbReference type="NCBI Taxonomy" id="971"/>
    <lineage>
        <taxon>Bacteria</taxon>
        <taxon>Bacillati</taxon>
        <taxon>Bacillota</taxon>
        <taxon>Negativicutes</taxon>
        <taxon>Selenomonadales</taxon>
        <taxon>Selenomonadaceae</taxon>
        <taxon>Selenomonas</taxon>
    </lineage>
</organism>
<dbReference type="Gene3D" id="3.60.21.10">
    <property type="match status" value="1"/>
</dbReference>
<sequence>MREAVEEKYLILSDIHGNLSAFEAVLADCQKRNAEGFHGVIITGDCIDYGMRSNEVLQRLQELAADEWRDRIVANLWGNHEKLVIDKDLERLSSDRGRQMAAYTAEHLTDNSLHYLAAKMNKQGWQSFRLGDYNGLAVHGSLEDNFWKAIAPDNLRGDYRDYDIVISGHSHYSHAFTHFYPCNDEQLRNKKAVIFINPGSVGQPRNQNPYAQYGVLSLPSRQVDLRAVPYDVDYEQSLFPKEIDQFYHQRLTRGI</sequence>
<dbReference type="InterPro" id="IPR029052">
    <property type="entry name" value="Metallo-depent_PP-like"/>
</dbReference>
<proteinExistence type="inferred from homology"/>
<dbReference type="InterPro" id="IPR050126">
    <property type="entry name" value="Ap4A_hydrolase"/>
</dbReference>
<dbReference type="Pfam" id="PF12850">
    <property type="entry name" value="Metallophos_2"/>
    <property type="match status" value="1"/>
</dbReference>
<dbReference type="AlphaFoldDB" id="A0A927WNR5"/>
<feature type="domain" description="Calcineurin-like phosphoesterase" evidence="2">
    <location>
        <begin position="9"/>
        <end position="217"/>
    </location>
</feature>
<accession>A0A927WNR5</accession>
<comment type="caution">
    <text evidence="3">The sequence shown here is derived from an EMBL/GenBank/DDBJ whole genome shotgun (WGS) entry which is preliminary data.</text>
</comment>
<evidence type="ECO:0000313" key="3">
    <source>
        <dbReference type="EMBL" id="MBE6092398.1"/>
    </source>
</evidence>
<dbReference type="EMBL" id="SVBY01000022">
    <property type="protein sequence ID" value="MBE6092398.1"/>
    <property type="molecule type" value="Genomic_DNA"/>
</dbReference>
<dbReference type="GO" id="GO:0016791">
    <property type="term" value="F:phosphatase activity"/>
    <property type="evidence" value="ECO:0007669"/>
    <property type="project" value="TreeGrafter"/>
</dbReference>
<dbReference type="PANTHER" id="PTHR42850:SF2">
    <property type="entry name" value="BLL5683 PROTEIN"/>
    <property type="match status" value="1"/>
</dbReference>
<comment type="similarity">
    <text evidence="1">Belongs to the metallophosphoesterase superfamily. YfcE family.</text>
</comment>
<protein>
    <submittedName>
        <fullName evidence="3">Metallophosphoesterase family protein</fullName>
    </submittedName>
</protein>
<dbReference type="PIRSF" id="PIRSF000883">
    <property type="entry name" value="Pesterase_MJ0912"/>
    <property type="match status" value="1"/>
</dbReference>
<evidence type="ECO:0000259" key="2">
    <source>
        <dbReference type="Pfam" id="PF12850"/>
    </source>
</evidence>
<dbReference type="GO" id="GO:0005737">
    <property type="term" value="C:cytoplasm"/>
    <property type="evidence" value="ECO:0007669"/>
    <property type="project" value="TreeGrafter"/>
</dbReference>